<dbReference type="Proteomes" id="UP000007264">
    <property type="component" value="Unassembled WGS sequence"/>
</dbReference>
<dbReference type="RefSeq" id="XP_005647658.1">
    <property type="nucleotide sequence ID" value="XM_005647601.1"/>
</dbReference>
<dbReference type="eggNOG" id="KOG0714">
    <property type="taxonomic scope" value="Eukaryota"/>
</dbReference>
<dbReference type="SUPFAM" id="SSF46565">
    <property type="entry name" value="Chaperone J-domain"/>
    <property type="match status" value="1"/>
</dbReference>
<evidence type="ECO:0000256" key="2">
    <source>
        <dbReference type="SAM" id="MobiDB-lite"/>
    </source>
</evidence>
<dbReference type="OrthoDB" id="550424at2759"/>
<dbReference type="GO" id="GO:0005829">
    <property type="term" value="C:cytosol"/>
    <property type="evidence" value="ECO:0007669"/>
    <property type="project" value="TreeGrafter"/>
</dbReference>
<keyword evidence="5" id="KW-1185">Reference proteome</keyword>
<dbReference type="PANTHER" id="PTHR24078">
    <property type="entry name" value="DNAJ HOMOLOG SUBFAMILY C MEMBER"/>
    <property type="match status" value="1"/>
</dbReference>
<dbReference type="KEGG" id="csl:COCSUDRAFT_23749"/>
<sequence length="345" mass="37829">MGKDYYAILGVPREADEDTLKKAYRKLAVKWHPDKNRDNIEEATAKFKEVGEAYDVLSDKQKREIYDRYGEEGLKMGGPPPSADGAGAGGGGGGGGRGGGYSFNEDQAQKIFENLFGGGLGGFGSSGMGGGGMGGGPRVRVFSSGADCIVCTCRYGGQQQQRPRTIEVPLKLTLKELHTGTTKKLKITRRVFNKETNKLETKEEIITINVQPGWKDGTRITFAGKGDELPGQPPQDLVFVVRQVPDDRFKREGDDLITQVRIRLPDALSEGKIDIPHLDDRILRVPLKEVVAPGYVRVVKNEGMPKSKAPGQKGDLKIVFDVAFPKKQLNATEKDVLEDLLRDKW</sequence>
<evidence type="ECO:0000313" key="4">
    <source>
        <dbReference type="EMBL" id="EIE23114.1"/>
    </source>
</evidence>
<dbReference type="CDD" id="cd10747">
    <property type="entry name" value="DnaJ_C"/>
    <property type="match status" value="1"/>
</dbReference>
<reference evidence="4 5" key="1">
    <citation type="journal article" date="2012" name="Genome Biol.">
        <title>The genome of the polar eukaryotic microalga coccomyxa subellipsoidea reveals traits of cold adaptation.</title>
        <authorList>
            <person name="Blanc G."/>
            <person name="Agarkova I."/>
            <person name="Grimwood J."/>
            <person name="Kuo A."/>
            <person name="Brueggeman A."/>
            <person name="Dunigan D."/>
            <person name="Gurnon J."/>
            <person name="Ladunga I."/>
            <person name="Lindquist E."/>
            <person name="Lucas S."/>
            <person name="Pangilinan J."/>
            <person name="Proschold T."/>
            <person name="Salamov A."/>
            <person name="Schmutz J."/>
            <person name="Weeks D."/>
            <person name="Yamada T."/>
            <person name="Claverie J.M."/>
            <person name="Grigoriev I."/>
            <person name="Van Etten J."/>
            <person name="Lomsadze A."/>
            <person name="Borodovsky M."/>
        </authorList>
    </citation>
    <scope>NUCLEOTIDE SEQUENCE [LARGE SCALE GENOMIC DNA]</scope>
    <source>
        <strain evidence="4 5">C-169</strain>
    </source>
</reference>
<dbReference type="InterPro" id="IPR008971">
    <property type="entry name" value="HSP40/DnaJ_pept-bd"/>
</dbReference>
<dbReference type="InterPro" id="IPR036869">
    <property type="entry name" value="J_dom_sf"/>
</dbReference>
<accession>I0YXJ5</accession>
<evidence type="ECO:0000259" key="3">
    <source>
        <dbReference type="PROSITE" id="PS50076"/>
    </source>
</evidence>
<feature type="region of interest" description="Disordered" evidence="2">
    <location>
        <begin position="72"/>
        <end position="103"/>
    </location>
</feature>
<dbReference type="PROSITE" id="PS00636">
    <property type="entry name" value="DNAJ_1"/>
    <property type="match status" value="1"/>
</dbReference>
<organism evidence="4 5">
    <name type="scientific">Coccomyxa subellipsoidea (strain C-169)</name>
    <name type="common">Green microalga</name>
    <dbReference type="NCBI Taxonomy" id="574566"/>
    <lineage>
        <taxon>Eukaryota</taxon>
        <taxon>Viridiplantae</taxon>
        <taxon>Chlorophyta</taxon>
        <taxon>core chlorophytes</taxon>
        <taxon>Trebouxiophyceae</taxon>
        <taxon>Trebouxiophyceae incertae sedis</taxon>
        <taxon>Coccomyxaceae</taxon>
        <taxon>Coccomyxa</taxon>
        <taxon>Coccomyxa subellipsoidea</taxon>
    </lineage>
</organism>
<evidence type="ECO:0000313" key="5">
    <source>
        <dbReference type="Proteomes" id="UP000007264"/>
    </source>
</evidence>
<dbReference type="FunFam" id="2.60.260.20:FF:000006">
    <property type="entry name" value="DnaJ subfamily B member 13"/>
    <property type="match status" value="1"/>
</dbReference>
<dbReference type="InterPro" id="IPR002939">
    <property type="entry name" value="DnaJ_C"/>
</dbReference>
<dbReference type="InterPro" id="IPR051339">
    <property type="entry name" value="DnaJ_subfamily_B"/>
</dbReference>
<evidence type="ECO:0000256" key="1">
    <source>
        <dbReference type="ARBA" id="ARBA00023186"/>
    </source>
</evidence>
<feature type="domain" description="J" evidence="3">
    <location>
        <begin position="4"/>
        <end position="70"/>
    </location>
</feature>
<protein>
    <submittedName>
        <fullName evidence="4">DnaJ-domain-containing protein</fullName>
    </submittedName>
</protein>
<dbReference type="PROSITE" id="PS50076">
    <property type="entry name" value="DNAJ_2"/>
    <property type="match status" value="1"/>
</dbReference>
<name>I0YXJ5_COCSC</name>
<dbReference type="Pfam" id="PF00226">
    <property type="entry name" value="DnaJ"/>
    <property type="match status" value="1"/>
</dbReference>
<dbReference type="GO" id="GO:0051082">
    <property type="term" value="F:unfolded protein binding"/>
    <property type="evidence" value="ECO:0007669"/>
    <property type="project" value="InterPro"/>
</dbReference>
<dbReference type="InterPro" id="IPR001623">
    <property type="entry name" value="DnaJ_domain"/>
</dbReference>
<proteinExistence type="predicted"/>
<dbReference type="InterPro" id="IPR018253">
    <property type="entry name" value="DnaJ_domain_CS"/>
</dbReference>
<dbReference type="GeneID" id="17041102"/>
<dbReference type="AlphaFoldDB" id="I0YXJ5"/>
<dbReference type="PRINTS" id="PR00625">
    <property type="entry name" value="JDOMAIN"/>
</dbReference>
<dbReference type="SUPFAM" id="SSF49493">
    <property type="entry name" value="HSP40/DnaJ peptide-binding domain"/>
    <property type="match status" value="2"/>
</dbReference>
<dbReference type="Gene3D" id="2.60.260.20">
    <property type="entry name" value="Urease metallochaperone UreE, N-terminal domain"/>
    <property type="match status" value="2"/>
</dbReference>
<dbReference type="GO" id="GO:0051087">
    <property type="term" value="F:protein-folding chaperone binding"/>
    <property type="evidence" value="ECO:0007669"/>
    <property type="project" value="TreeGrafter"/>
</dbReference>
<dbReference type="FunFam" id="1.10.287.110:FF:000072">
    <property type="entry name" value="DnaJ family protein"/>
    <property type="match status" value="1"/>
</dbReference>
<dbReference type="EMBL" id="AGSI01000008">
    <property type="protein sequence ID" value="EIE23114.1"/>
    <property type="molecule type" value="Genomic_DNA"/>
</dbReference>
<dbReference type="Gene3D" id="1.10.287.110">
    <property type="entry name" value="DnaJ domain"/>
    <property type="match status" value="1"/>
</dbReference>
<dbReference type="SMART" id="SM00271">
    <property type="entry name" value="DnaJ"/>
    <property type="match status" value="1"/>
</dbReference>
<dbReference type="STRING" id="574566.I0YXJ5"/>
<dbReference type="CDD" id="cd06257">
    <property type="entry name" value="DnaJ"/>
    <property type="match status" value="1"/>
</dbReference>
<comment type="caution">
    <text evidence="4">The sequence shown here is derived from an EMBL/GenBank/DDBJ whole genome shotgun (WGS) entry which is preliminary data.</text>
</comment>
<feature type="compositionally biased region" description="Gly residues" evidence="2">
    <location>
        <begin position="86"/>
        <end position="101"/>
    </location>
</feature>
<dbReference type="PANTHER" id="PTHR24078:SF553">
    <property type="entry name" value="DNAJ HOMOLOG SUBFAMILY B MEMBER 5"/>
    <property type="match status" value="1"/>
</dbReference>
<keyword evidence="1" id="KW-0143">Chaperone</keyword>
<gene>
    <name evidence="4" type="ORF">COCSUDRAFT_23749</name>
</gene>
<dbReference type="FunFam" id="2.60.260.20:FF:000015">
    <property type="entry name" value="Heat shock protein 40"/>
    <property type="match status" value="1"/>
</dbReference>
<dbReference type="Pfam" id="PF01556">
    <property type="entry name" value="DnaJ_C"/>
    <property type="match status" value="1"/>
</dbReference>
<dbReference type="GO" id="GO:0006457">
    <property type="term" value="P:protein folding"/>
    <property type="evidence" value="ECO:0007669"/>
    <property type="project" value="InterPro"/>
</dbReference>